<keyword evidence="3 6" id="KW-1133">Transmembrane helix</keyword>
<feature type="transmembrane region" description="Helical" evidence="6">
    <location>
        <begin position="512"/>
        <end position="535"/>
    </location>
</feature>
<dbReference type="Pfam" id="PF00083">
    <property type="entry name" value="Sugar_tr"/>
    <property type="match status" value="1"/>
</dbReference>
<keyword evidence="2 6" id="KW-0812">Transmembrane</keyword>
<feature type="transmembrane region" description="Helical" evidence="6">
    <location>
        <begin position="233"/>
        <end position="254"/>
    </location>
</feature>
<comment type="caution">
    <text evidence="8">The sequence shown here is derived from an EMBL/GenBank/DDBJ whole genome shotgun (WGS) entry which is preliminary data.</text>
</comment>
<comment type="subcellular location">
    <subcellularLocation>
        <location evidence="1">Membrane</location>
        <topology evidence="1">Multi-pass membrane protein</topology>
    </subcellularLocation>
</comment>
<dbReference type="Gene3D" id="1.20.1250.20">
    <property type="entry name" value="MFS general substrate transporter like domains"/>
    <property type="match status" value="1"/>
</dbReference>
<accession>A0A8S4N0U8</accession>
<evidence type="ECO:0000256" key="1">
    <source>
        <dbReference type="ARBA" id="ARBA00004141"/>
    </source>
</evidence>
<dbReference type="OrthoDB" id="5141738at2759"/>
<evidence type="ECO:0000256" key="4">
    <source>
        <dbReference type="ARBA" id="ARBA00023136"/>
    </source>
</evidence>
<feature type="transmembrane region" description="Helical" evidence="6">
    <location>
        <begin position="143"/>
        <end position="162"/>
    </location>
</feature>
<feature type="transmembrane region" description="Helical" evidence="6">
    <location>
        <begin position="260"/>
        <end position="278"/>
    </location>
</feature>
<dbReference type="GO" id="GO:0022857">
    <property type="term" value="F:transmembrane transporter activity"/>
    <property type="evidence" value="ECO:0007669"/>
    <property type="project" value="InterPro"/>
</dbReference>
<evidence type="ECO:0000256" key="2">
    <source>
        <dbReference type="ARBA" id="ARBA00022692"/>
    </source>
</evidence>
<dbReference type="Proteomes" id="UP000749559">
    <property type="component" value="Unassembled WGS sequence"/>
</dbReference>
<dbReference type="PANTHER" id="PTHR24064">
    <property type="entry name" value="SOLUTE CARRIER FAMILY 22 MEMBER"/>
    <property type="match status" value="1"/>
</dbReference>
<feature type="transmembrane region" description="Helical" evidence="6">
    <location>
        <begin position="424"/>
        <end position="445"/>
    </location>
</feature>
<dbReference type="AlphaFoldDB" id="A0A8S4N0U8"/>
<feature type="transmembrane region" description="Helical" evidence="6">
    <location>
        <begin position="174"/>
        <end position="197"/>
    </location>
</feature>
<feature type="transmembrane region" description="Helical" evidence="6">
    <location>
        <begin position="203"/>
        <end position="221"/>
    </location>
</feature>
<evidence type="ECO:0000256" key="6">
    <source>
        <dbReference type="SAM" id="Phobius"/>
    </source>
</evidence>
<proteinExistence type="predicted"/>
<dbReference type="CDD" id="cd17317">
    <property type="entry name" value="MFS_SLC22"/>
    <property type="match status" value="1"/>
</dbReference>
<feature type="compositionally biased region" description="Basic and acidic residues" evidence="5">
    <location>
        <begin position="586"/>
        <end position="596"/>
    </location>
</feature>
<sequence>MKFDEVFEITGHFGPYQLVLYILLGIVGIPNGYQNLATTFIGGKQDHWCKIPELSNLTHNQQKVVGIPLIRESDGNVRYDQCFMFNLSYSSYTHDELINWNRTVQGIDDSTPKLKCTSWVWDQSQYQSTILSEWDLVCDRAPLVPLLSTIYIFGMFVGGVSSGALSDRFGRKKVFLIGLFLETVFALIGAFATSYAFLAVIRFLVSVSAAAAFTTTFVLIMECIGPKARVYCGVLYQAFFSLGFALLPLMAYFIRDFRKLQIAMAIPPIILQVYWFIIPESPRWLVSKGRHEEAIEILKNVAKVNKKTLPEKLTFDTEEDGQSTDNKEVAMREFHSMKSTEKMVPDSTEVKGTVLDLFRTPRLRCRTFNIWFNWFVNSMVYYGLSLNTGSLSGDIYTNTTLSALVEFPALLLAAVALDRVNRRWPLGLTMITGGAACLACIPLLYRKKDLGAVLNTISMIGKLMLSASFAIIYVFSAELYPTCIRNVGVGSASTAARVSGMASPFIGRLNEFWPPIPSIIFGVFSLAAGFLAFLLPETKDKKLPETLEEGERFGLEDDTEPFETLGNGQINQGFKDDVGLRPLSVGDDKPKMVTQL</sequence>
<feature type="domain" description="Major facilitator superfamily (MFS) profile" evidence="7">
    <location>
        <begin position="94"/>
        <end position="540"/>
    </location>
</feature>
<keyword evidence="4 6" id="KW-0472">Membrane</keyword>
<evidence type="ECO:0000256" key="5">
    <source>
        <dbReference type="SAM" id="MobiDB-lite"/>
    </source>
</evidence>
<dbReference type="SUPFAM" id="SSF103473">
    <property type="entry name" value="MFS general substrate transporter"/>
    <property type="match status" value="1"/>
</dbReference>
<dbReference type="GO" id="GO:0016020">
    <property type="term" value="C:membrane"/>
    <property type="evidence" value="ECO:0007669"/>
    <property type="project" value="UniProtKB-SubCell"/>
</dbReference>
<dbReference type="InterPro" id="IPR020846">
    <property type="entry name" value="MFS_dom"/>
</dbReference>
<dbReference type="EMBL" id="CAIIXF020000001">
    <property type="protein sequence ID" value="CAH1774737.1"/>
    <property type="molecule type" value="Genomic_DNA"/>
</dbReference>
<dbReference type="InterPro" id="IPR005829">
    <property type="entry name" value="Sugar_transporter_CS"/>
</dbReference>
<organism evidence="8 9">
    <name type="scientific">Owenia fusiformis</name>
    <name type="common">Polychaete worm</name>
    <dbReference type="NCBI Taxonomy" id="6347"/>
    <lineage>
        <taxon>Eukaryota</taxon>
        <taxon>Metazoa</taxon>
        <taxon>Spiralia</taxon>
        <taxon>Lophotrochozoa</taxon>
        <taxon>Annelida</taxon>
        <taxon>Polychaeta</taxon>
        <taxon>Sedentaria</taxon>
        <taxon>Canalipalpata</taxon>
        <taxon>Sabellida</taxon>
        <taxon>Oweniida</taxon>
        <taxon>Oweniidae</taxon>
        <taxon>Owenia</taxon>
    </lineage>
</organism>
<feature type="region of interest" description="Disordered" evidence="5">
    <location>
        <begin position="556"/>
        <end position="596"/>
    </location>
</feature>
<dbReference type="PROSITE" id="PS00216">
    <property type="entry name" value="SUGAR_TRANSPORT_1"/>
    <property type="match status" value="1"/>
</dbReference>
<feature type="transmembrane region" description="Helical" evidence="6">
    <location>
        <begin position="368"/>
        <end position="384"/>
    </location>
</feature>
<evidence type="ECO:0000259" key="7">
    <source>
        <dbReference type="PROSITE" id="PS50850"/>
    </source>
</evidence>
<keyword evidence="9" id="KW-1185">Reference proteome</keyword>
<name>A0A8S4N0U8_OWEFU</name>
<dbReference type="InterPro" id="IPR005828">
    <property type="entry name" value="MFS_sugar_transport-like"/>
</dbReference>
<evidence type="ECO:0000313" key="8">
    <source>
        <dbReference type="EMBL" id="CAH1774737.1"/>
    </source>
</evidence>
<gene>
    <name evidence="8" type="ORF">OFUS_LOCUS2139</name>
</gene>
<dbReference type="InterPro" id="IPR036259">
    <property type="entry name" value="MFS_trans_sf"/>
</dbReference>
<dbReference type="PROSITE" id="PS50850">
    <property type="entry name" value="MFS"/>
    <property type="match status" value="1"/>
</dbReference>
<evidence type="ECO:0000313" key="9">
    <source>
        <dbReference type="Proteomes" id="UP000749559"/>
    </source>
</evidence>
<feature type="transmembrane region" description="Helical" evidence="6">
    <location>
        <begin position="396"/>
        <end position="417"/>
    </location>
</feature>
<feature type="transmembrane region" description="Helical" evidence="6">
    <location>
        <begin position="457"/>
        <end position="475"/>
    </location>
</feature>
<reference evidence="8" key="1">
    <citation type="submission" date="2022-03" db="EMBL/GenBank/DDBJ databases">
        <authorList>
            <person name="Martin C."/>
        </authorList>
    </citation>
    <scope>NUCLEOTIDE SEQUENCE</scope>
</reference>
<protein>
    <recommendedName>
        <fullName evidence="7">Major facilitator superfamily (MFS) profile domain-containing protein</fullName>
    </recommendedName>
</protein>
<evidence type="ECO:0000256" key="3">
    <source>
        <dbReference type="ARBA" id="ARBA00022989"/>
    </source>
</evidence>
<feature type="transmembrane region" description="Helical" evidence="6">
    <location>
        <begin position="487"/>
        <end position="506"/>
    </location>
</feature>